<organism evidence="1 2">
    <name type="scientific">Candidozyma auris</name>
    <name type="common">Yeast</name>
    <name type="synonym">Candida auris</name>
    <dbReference type="NCBI Taxonomy" id="498019"/>
    <lineage>
        <taxon>Eukaryota</taxon>
        <taxon>Fungi</taxon>
        <taxon>Dikarya</taxon>
        <taxon>Ascomycota</taxon>
        <taxon>Saccharomycotina</taxon>
        <taxon>Pichiomycetes</taxon>
        <taxon>Metschnikowiaceae</taxon>
        <taxon>Candidozyma</taxon>
    </lineage>
</organism>
<comment type="caution">
    <text evidence="1">The sequence shown here is derived from an EMBL/GenBank/DDBJ whole genome shotgun (WGS) entry which is preliminary data.</text>
</comment>
<sequence>MDKLIQLQASLYINPNLFSLFLLKLIPNLIFGDVYKILIFDHLVKLYYVCQIHGRILPNHQILKTG</sequence>
<reference evidence="2" key="1">
    <citation type="journal article" date="2015" name="BMC Genomics">
        <title>Draft genome of a commonly misdiagnosed multidrug resistant pathogen Candida auris.</title>
        <authorList>
            <person name="Chatterjee S."/>
            <person name="Alampalli S.V."/>
            <person name="Nageshan R.K."/>
            <person name="Chettiar S.T."/>
            <person name="Joshi S."/>
            <person name="Tatu U.S."/>
        </authorList>
    </citation>
    <scope>NUCLEOTIDE SEQUENCE [LARGE SCALE GENOMIC DNA]</scope>
    <source>
        <strain evidence="2">6684</strain>
    </source>
</reference>
<dbReference type="AlphaFoldDB" id="A0A0L0NXR8"/>
<accession>A0A0L0NXR8</accession>
<name>A0A0L0NXR8_CANAR</name>
<gene>
    <name evidence="1" type="ORF">QG37_04337</name>
</gene>
<dbReference type="EMBL" id="LGST01000031">
    <property type="protein sequence ID" value="KND98450.1"/>
    <property type="molecule type" value="Genomic_DNA"/>
</dbReference>
<dbReference type="VEuPathDB" id="FungiDB:QG37_04337"/>
<dbReference type="Proteomes" id="UP000037122">
    <property type="component" value="Unassembled WGS sequence"/>
</dbReference>
<protein>
    <submittedName>
        <fullName evidence="1">Uncharacterized protein</fullName>
    </submittedName>
</protein>
<proteinExistence type="predicted"/>
<evidence type="ECO:0000313" key="1">
    <source>
        <dbReference type="EMBL" id="KND98450.1"/>
    </source>
</evidence>
<evidence type="ECO:0000313" key="2">
    <source>
        <dbReference type="Proteomes" id="UP000037122"/>
    </source>
</evidence>